<organism evidence="3 4">
    <name type="scientific">Weissella halotolerans DSM 20190</name>
    <dbReference type="NCBI Taxonomy" id="1123500"/>
    <lineage>
        <taxon>Bacteria</taxon>
        <taxon>Bacillati</taxon>
        <taxon>Bacillota</taxon>
        <taxon>Bacilli</taxon>
        <taxon>Lactobacillales</taxon>
        <taxon>Lactobacillaceae</taxon>
        <taxon>Weissella</taxon>
    </lineage>
</organism>
<dbReference type="InterPro" id="IPR052734">
    <property type="entry name" value="Nod_factor_acetyltransferase"/>
</dbReference>
<dbReference type="OrthoDB" id="6623990at2"/>
<dbReference type="eggNOG" id="COG4763">
    <property type="taxonomic scope" value="Bacteria"/>
</dbReference>
<dbReference type="GO" id="GO:0016747">
    <property type="term" value="F:acyltransferase activity, transferring groups other than amino-acyl groups"/>
    <property type="evidence" value="ECO:0007669"/>
    <property type="project" value="InterPro"/>
</dbReference>
<keyword evidence="1" id="KW-0472">Membrane</keyword>
<dbReference type="Proteomes" id="UP000051296">
    <property type="component" value="Unassembled WGS sequence"/>
</dbReference>
<dbReference type="FunCoup" id="A0A0R2FWK3">
    <property type="interactions" value="3"/>
</dbReference>
<feature type="transmembrane region" description="Helical" evidence="1">
    <location>
        <begin position="292"/>
        <end position="313"/>
    </location>
</feature>
<dbReference type="PATRIC" id="fig|1123500.6.peg.738"/>
<dbReference type="PANTHER" id="PTHR37312:SF1">
    <property type="entry name" value="MEMBRANE-BOUND ACYLTRANSFERASE YKRP-RELATED"/>
    <property type="match status" value="1"/>
</dbReference>
<feature type="transmembrane region" description="Helical" evidence="1">
    <location>
        <begin position="201"/>
        <end position="219"/>
    </location>
</feature>
<feature type="transmembrane region" description="Helical" evidence="1">
    <location>
        <begin position="124"/>
        <end position="145"/>
    </location>
</feature>
<feature type="transmembrane region" description="Helical" evidence="1">
    <location>
        <begin position="269"/>
        <end position="286"/>
    </location>
</feature>
<feature type="transmembrane region" description="Helical" evidence="1">
    <location>
        <begin position="86"/>
        <end position="104"/>
    </location>
</feature>
<evidence type="ECO:0000259" key="2">
    <source>
        <dbReference type="Pfam" id="PF01757"/>
    </source>
</evidence>
<dbReference type="InterPro" id="IPR002656">
    <property type="entry name" value="Acyl_transf_3_dom"/>
</dbReference>
<dbReference type="Pfam" id="PF01757">
    <property type="entry name" value="Acyl_transf_3"/>
    <property type="match status" value="1"/>
</dbReference>
<feature type="transmembrane region" description="Helical" evidence="1">
    <location>
        <begin position="41"/>
        <end position="65"/>
    </location>
</feature>
<feature type="transmembrane region" description="Helical" evidence="1">
    <location>
        <begin position="7"/>
        <end position="29"/>
    </location>
</feature>
<protein>
    <submittedName>
        <fullName evidence="3">Fucose 4-O-acetylase related acetyltransferase</fullName>
    </submittedName>
</protein>
<gene>
    <name evidence="3" type="ORF">IV68_GL000733</name>
</gene>
<dbReference type="STRING" id="1123500.GCA_000420365_00695"/>
<keyword evidence="4" id="KW-1185">Reference proteome</keyword>
<evidence type="ECO:0000256" key="1">
    <source>
        <dbReference type="SAM" id="Phobius"/>
    </source>
</evidence>
<proteinExistence type="predicted"/>
<evidence type="ECO:0000313" key="3">
    <source>
        <dbReference type="EMBL" id="KRN32382.1"/>
    </source>
</evidence>
<keyword evidence="1" id="KW-1133">Transmembrane helix</keyword>
<dbReference type="InParanoid" id="A0A0R2FWK3"/>
<dbReference type="RefSeq" id="WP_022791472.1">
    <property type="nucleotide sequence ID" value="NZ_ATUU01000002.1"/>
</dbReference>
<feature type="domain" description="Acyltransferase 3" evidence="2">
    <location>
        <begin position="6"/>
        <end position="292"/>
    </location>
</feature>
<dbReference type="AlphaFoldDB" id="A0A0R2FWK3"/>
<evidence type="ECO:0000313" key="4">
    <source>
        <dbReference type="Proteomes" id="UP000051296"/>
    </source>
</evidence>
<feature type="transmembrane region" description="Helical" evidence="1">
    <location>
        <begin position="152"/>
        <end position="171"/>
    </location>
</feature>
<comment type="caution">
    <text evidence="3">The sequence shown here is derived from an EMBL/GenBank/DDBJ whole genome shotgun (WGS) entry which is preliminary data.</text>
</comment>
<keyword evidence="3" id="KW-0808">Transferase</keyword>
<sequence length="340" mass="39199">MKKRITWVDWAKGLTILLVVCGHVTIGLFDQHYYTGFKQDLLLILVQALYGFHMPVFFALSGYFFKTPSSWANYGQLIKKRSLALGIPYLFFSIFIFILMLLGGNQVRTQVSWTTLFNIWQRPLGLMWFLYVLWALNVVFGALALWIKDIRWLFALALTASLLANIWPSSIFCVQQVAIWSPCFLAGTLCRRYPLPQKKTIAGMLIISYCLLLFLWWQTNPTNRISYAQPGWQTCFFLIAILIAFTIFPKGQAFADRHPYFTKAGQTSLGIYLFHVPVVSACRWILNALNLHQLGIQLSLGLLLGWFGTRYLVHLWQKVPLLAWLLYPSFSHTQKGKLHD</sequence>
<reference evidence="3 4" key="1">
    <citation type="journal article" date="2015" name="Genome Announc.">
        <title>Expanding the biotechnology potential of lactobacilli through comparative genomics of 213 strains and associated genera.</title>
        <authorList>
            <person name="Sun Z."/>
            <person name="Harris H.M."/>
            <person name="McCann A."/>
            <person name="Guo C."/>
            <person name="Argimon S."/>
            <person name="Zhang W."/>
            <person name="Yang X."/>
            <person name="Jeffery I.B."/>
            <person name="Cooney J.C."/>
            <person name="Kagawa T.F."/>
            <person name="Liu W."/>
            <person name="Song Y."/>
            <person name="Salvetti E."/>
            <person name="Wrobel A."/>
            <person name="Rasinkangas P."/>
            <person name="Parkhill J."/>
            <person name="Rea M.C."/>
            <person name="O'Sullivan O."/>
            <person name="Ritari J."/>
            <person name="Douillard F.P."/>
            <person name="Paul Ross R."/>
            <person name="Yang R."/>
            <person name="Briner A.E."/>
            <person name="Felis G.E."/>
            <person name="de Vos W.M."/>
            <person name="Barrangou R."/>
            <person name="Klaenhammer T.R."/>
            <person name="Caufield P.W."/>
            <person name="Cui Y."/>
            <person name="Zhang H."/>
            <person name="O'Toole P.W."/>
        </authorList>
    </citation>
    <scope>NUCLEOTIDE SEQUENCE [LARGE SCALE GENOMIC DNA]</scope>
    <source>
        <strain evidence="3 4">DSM 20190</strain>
    </source>
</reference>
<keyword evidence="1" id="KW-0812">Transmembrane</keyword>
<dbReference type="EMBL" id="JQAX01000002">
    <property type="protein sequence ID" value="KRN32382.1"/>
    <property type="molecule type" value="Genomic_DNA"/>
</dbReference>
<name>A0A0R2FWK3_9LACO</name>
<dbReference type="PANTHER" id="PTHR37312">
    <property type="entry name" value="MEMBRANE-BOUND ACYLTRANSFERASE YKRP-RELATED"/>
    <property type="match status" value="1"/>
</dbReference>
<accession>A0A0R2FWK3</accession>
<feature type="transmembrane region" description="Helical" evidence="1">
    <location>
        <begin position="231"/>
        <end position="248"/>
    </location>
</feature>